<dbReference type="InterPro" id="IPR001296">
    <property type="entry name" value="Glyco_trans_1"/>
</dbReference>
<dbReference type="Pfam" id="PF00534">
    <property type="entry name" value="Glycos_transf_1"/>
    <property type="match status" value="1"/>
</dbReference>
<dbReference type="AlphaFoldDB" id="A0A1D9PE90"/>
<dbReference type="InterPro" id="IPR028098">
    <property type="entry name" value="Glyco_trans_4-like_N"/>
</dbReference>
<evidence type="ECO:0000313" key="3">
    <source>
        <dbReference type="EMBL" id="APA00852.1"/>
    </source>
</evidence>
<dbReference type="PANTHER" id="PTHR45947">
    <property type="entry name" value="SULFOQUINOVOSYL TRANSFERASE SQD2"/>
    <property type="match status" value="1"/>
</dbReference>
<reference evidence="3 4" key="1">
    <citation type="submission" date="2016-10" db="EMBL/GenBank/DDBJ databases">
        <title>Complete Genome Sequence of Flavobacterium sp. PK15.</title>
        <authorList>
            <person name="Ekwe A."/>
            <person name="Kim S.B."/>
        </authorList>
    </citation>
    <scope>NUCLEOTIDE SEQUENCE [LARGE SCALE GENOMIC DNA]</scope>
    <source>
        <strain evidence="3 4">PK15</strain>
    </source>
</reference>
<dbReference type="STRING" id="1306519.BIW12_03085"/>
<dbReference type="Proteomes" id="UP000178198">
    <property type="component" value="Chromosome"/>
</dbReference>
<dbReference type="KEGG" id="fcm:BIW12_03085"/>
<protein>
    <submittedName>
        <fullName evidence="3">Glycosyl transferase family 1</fullName>
    </submittedName>
</protein>
<dbReference type="PANTHER" id="PTHR45947:SF3">
    <property type="entry name" value="SULFOQUINOVOSYL TRANSFERASE SQD2"/>
    <property type="match status" value="1"/>
</dbReference>
<sequence length="400" mass="45652">MKKHQALTPFSFGEGLGVRKIAFLTPEYPHAKIAHAAGIGTSIRNLVTALVNEGVEVTVFVYGQQTQEVIIGKGIEIHLIQNKKCKYFGWFFHRKYIQNYCNAVIKKENIDVLEVPDWTGISAFMRFHIPVVMRFHGSDTYFCHLEKRKQKWKNFFFEKLAVLNADAFIAPTTFAGELSKKLFKIKNKTIQTIHHGLDLTQFENNKPEQFESALILYVGTLIRKKGVMELPAIFHKVRNQFPEARLLLIGADAPDVTTNSNSTWQLMQKQFNPSDLKNVEYLGKMPYEEVQQYIKKANVCVFPTYAETLGMVTIEAMAMQKAVVNSNIGWAQELIVDGASGYLVYPTDHELYANKIIELLQDKSLCIQIGSQARARVEAKFDIKNTVKENIAFYQELINE</sequence>
<feature type="domain" description="Glycosyl transferase family 1" evidence="1">
    <location>
        <begin position="210"/>
        <end position="375"/>
    </location>
</feature>
<evidence type="ECO:0000259" key="2">
    <source>
        <dbReference type="Pfam" id="PF13439"/>
    </source>
</evidence>
<accession>A0A1D9PE90</accession>
<dbReference type="EMBL" id="CP017774">
    <property type="protein sequence ID" value="APA00852.1"/>
    <property type="molecule type" value="Genomic_DNA"/>
</dbReference>
<dbReference type="CDD" id="cd03801">
    <property type="entry name" value="GT4_PimA-like"/>
    <property type="match status" value="1"/>
</dbReference>
<proteinExistence type="predicted"/>
<name>A0A1D9PE90_9FLAO</name>
<evidence type="ECO:0000313" key="4">
    <source>
        <dbReference type="Proteomes" id="UP000178198"/>
    </source>
</evidence>
<dbReference type="Gene3D" id="3.40.50.2000">
    <property type="entry name" value="Glycogen Phosphorylase B"/>
    <property type="match status" value="2"/>
</dbReference>
<evidence type="ECO:0000259" key="1">
    <source>
        <dbReference type="Pfam" id="PF00534"/>
    </source>
</evidence>
<keyword evidence="3" id="KW-0808">Transferase</keyword>
<dbReference type="Pfam" id="PF13439">
    <property type="entry name" value="Glyco_transf_4"/>
    <property type="match status" value="1"/>
</dbReference>
<dbReference type="InterPro" id="IPR050194">
    <property type="entry name" value="Glycosyltransferase_grp1"/>
</dbReference>
<feature type="domain" description="Glycosyltransferase subfamily 4-like N-terminal" evidence="2">
    <location>
        <begin position="38"/>
        <end position="200"/>
    </location>
</feature>
<dbReference type="SUPFAM" id="SSF53756">
    <property type="entry name" value="UDP-Glycosyltransferase/glycogen phosphorylase"/>
    <property type="match status" value="1"/>
</dbReference>
<dbReference type="OrthoDB" id="502646at2"/>
<dbReference type="GO" id="GO:0016757">
    <property type="term" value="F:glycosyltransferase activity"/>
    <property type="evidence" value="ECO:0007669"/>
    <property type="project" value="InterPro"/>
</dbReference>
<organism evidence="3 4">
    <name type="scientific">Flavobacterium commune</name>
    <dbReference type="NCBI Taxonomy" id="1306519"/>
    <lineage>
        <taxon>Bacteria</taxon>
        <taxon>Pseudomonadati</taxon>
        <taxon>Bacteroidota</taxon>
        <taxon>Flavobacteriia</taxon>
        <taxon>Flavobacteriales</taxon>
        <taxon>Flavobacteriaceae</taxon>
        <taxon>Flavobacterium</taxon>
    </lineage>
</organism>
<keyword evidence="4" id="KW-1185">Reference proteome</keyword>
<gene>
    <name evidence="3" type="ORF">BIW12_03085</name>
</gene>